<dbReference type="GO" id="GO:0046392">
    <property type="term" value="P:galactarate catabolic process"/>
    <property type="evidence" value="ECO:0007669"/>
    <property type="project" value="TreeGrafter"/>
</dbReference>
<dbReference type="GO" id="GO:0008867">
    <property type="term" value="F:galactarate dehydratase activity"/>
    <property type="evidence" value="ECO:0007669"/>
    <property type="project" value="TreeGrafter"/>
</dbReference>
<accession>A0A1Y0F5J5</accession>
<dbReference type="EMBL" id="CP123971">
    <property type="protein sequence ID" value="WII28537.1"/>
    <property type="molecule type" value="Genomic_DNA"/>
</dbReference>
<dbReference type="RefSeq" id="WP_087448458.1">
    <property type="nucleotide sequence ID" value="NZ_CP020858.1"/>
</dbReference>
<keyword evidence="5" id="KW-0378">Hydrolase</keyword>
<evidence type="ECO:0000259" key="3">
    <source>
        <dbReference type="SMART" id="SM00858"/>
    </source>
</evidence>
<dbReference type="InterPro" id="IPR007392">
    <property type="entry name" value="GD_AH_second"/>
</dbReference>
<dbReference type="InterPro" id="IPR048332">
    <property type="entry name" value="GD_AH_C"/>
</dbReference>
<dbReference type="Proteomes" id="UP000195378">
    <property type="component" value="Chromosome"/>
</dbReference>
<dbReference type="PANTHER" id="PTHR30536">
    <property type="entry name" value="ALTRONATE/GALACTARATE DEHYDRATASE"/>
    <property type="match status" value="1"/>
</dbReference>
<dbReference type="Pfam" id="PF04295">
    <property type="entry name" value="GD_AH_second"/>
    <property type="match status" value="1"/>
</dbReference>
<proteinExistence type="inferred from homology"/>
<reference evidence="4 6" key="1">
    <citation type="submission" date="2017-04" db="EMBL/GenBank/DDBJ databases">
        <title>Complete genome sequence of Lactobacillus salivarius ZLS006, a probiotic strain isolated from healthy piglet.</title>
        <authorList>
            <person name="Zhang D."/>
        </authorList>
    </citation>
    <scope>NUCLEOTIDE SEQUENCE [LARGE SCALE GENOMIC DNA]</scope>
    <source>
        <strain evidence="4 6">ZLS006</strain>
    </source>
</reference>
<dbReference type="Pfam" id="PF20629">
    <property type="entry name" value="GD_AH_C"/>
    <property type="match status" value="1"/>
</dbReference>
<dbReference type="GO" id="GO:0016787">
    <property type="term" value="F:hydrolase activity"/>
    <property type="evidence" value="ECO:0007669"/>
    <property type="project" value="UniProtKB-KW"/>
</dbReference>
<gene>
    <name evidence="4" type="primary">garD</name>
    <name evidence="4" type="ORF">B7R82_00290</name>
    <name evidence="5" type="ORF">QFE45_09200</name>
</gene>
<dbReference type="InterPro" id="IPR052172">
    <property type="entry name" value="UxaA_altronate/galactarate_dh"/>
</dbReference>
<dbReference type="AlphaFoldDB" id="A0A1Y0F5J5"/>
<dbReference type="Gene3D" id="2.30.130.110">
    <property type="match status" value="1"/>
</dbReference>
<dbReference type="Proteomes" id="UP001231316">
    <property type="component" value="Chromosome"/>
</dbReference>
<sequence length="505" mass="54830">MINAIKLREEDNVAVATHDLNIGEEAIEGVTVNEKIPQAHKIALTLVPKGKPVIRYGVVLGYAKEDIKPGDWINENSLILPPSPDLHELKDEVGKNIEQKLPNPPRTTWMGYDVPNCKYAGTRNILGIQTTVQCVVGVCQRAVDRLKQEVLPKYPNVDDIVLIRHGYGCGVAINAPEAKVPIREIANIIKNPNFGGQIMLVGLGCEKLTPDKILDEKDINDDNFLLLQNYHGFQAMIDGIMEMAENKLKILNTHVRTEQPLSKLSVGFQCGGSDAFSGITGNTSAGYASDMIVKGGGTTMFSEVTEVRDGVQFIARRIPDQANCNQLVKEMSWYDNYLEQGGVDRSANPTPGNKKGGLSTIVEKSMGSIAKSGTAPISEVISAGEIPTKHGLVFNATPAGDFTCGPMQLASGMGVEVFVTGRGTPYNLEAAPVIKVCTRTDLKEFWKDLIDINAGTIITGEKTVADVGTDLFNYILEVASGERMSKAEELKLYNDIVIFNPAPMT</sequence>
<dbReference type="GO" id="GO:0019698">
    <property type="term" value="P:D-galacturonate catabolic process"/>
    <property type="evidence" value="ECO:0007669"/>
    <property type="project" value="TreeGrafter"/>
</dbReference>
<name>A0A1Y0F5J5_9LACO</name>
<dbReference type="Pfam" id="PF08666">
    <property type="entry name" value="SAF"/>
    <property type="match status" value="1"/>
</dbReference>
<protein>
    <submittedName>
        <fullName evidence="4">Galactarate dehydratase</fullName>
    </submittedName>
    <submittedName>
        <fullName evidence="5">UxaA family hydrolase</fullName>
    </submittedName>
</protein>
<evidence type="ECO:0000313" key="4">
    <source>
        <dbReference type="EMBL" id="ARU18535.1"/>
    </source>
</evidence>
<dbReference type="PANTHER" id="PTHR30536:SF1">
    <property type="entry name" value="GALACTARATE DEHYDRATASE (L-THREO-FORMING)"/>
    <property type="match status" value="1"/>
</dbReference>
<comment type="similarity">
    <text evidence="1">Belongs to the UxaA family.</text>
</comment>
<dbReference type="EMBL" id="CP020858">
    <property type="protein sequence ID" value="ARU18535.1"/>
    <property type="molecule type" value="Genomic_DNA"/>
</dbReference>
<dbReference type="CDD" id="cd11613">
    <property type="entry name" value="SAF_AH_GD"/>
    <property type="match status" value="1"/>
</dbReference>
<feature type="domain" description="SAF" evidence="3">
    <location>
        <begin position="11"/>
        <end position="79"/>
    </location>
</feature>
<dbReference type="InterPro" id="IPR044144">
    <property type="entry name" value="SAF_UxaA/GarD"/>
</dbReference>
<evidence type="ECO:0000256" key="1">
    <source>
        <dbReference type="ARBA" id="ARBA00010986"/>
    </source>
</evidence>
<evidence type="ECO:0000256" key="2">
    <source>
        <dbReference type="ARBA" id="ARBA00023239"/>
    </source>
</evidence>
<organism evidence="4 6">
    <name type="scientific">Ligilactobacillus salivarius</name>
    <dbReference type="NCBI Taxonomy" id="1624"/>
    <lineage>
        <taxon>Bacteria</taxon>
        <taxon>Bacillati</taxon>
        <taxon>Bacillota</taxon>
        <taxon>Bacilli</taxon>
        <taxon>Lactobacillales</taxon>
        <taxon>Lactobacillaceae</taxon>
        <taxon>Ligilactobacillus</taxon>
    </lineage>
</organism>
<reference evidence="5" key="2">
    <citation type="submission" date="2023-04" db="EMBL/GenBank/DDBJ databases">
        <title>Four porcine-derived lactic acid bacteria strains analyses and their evaluation as potential probiotics based on genomics.</title>
        <authorList>
            <person name="Niu D."/>
        </authorList>
    </citation>
    <scope>NUCLEOTIDE SEQUENCE</scope>
    <source>
        <strain evidence="5">ZSA5</strain>
    </source>
</reference>
<evidence type="ECO:0000313" key="5">
    <source>
        <dbReference type="EMBL" id="WII28537.1"/>
    </source>
</evidence>
<evidence type="ECO:0000313" key="6">
    <source>
        <dbReference type="Proteomes" id="UP000195378"/>
    </source>
</evidence>
<dbReference type="SMART" id="SM00858">
    <property type="entry name" value="SAF"/>
    <property type="match status" value="1"/>
</dbReference>
<dbReference type="InterPro" id="IPR013974">
    <property type="entry name" value="SAF"/>
</dbReference>
<keyword evidence="2" id="KW-0456">Lyase</keyword>